<reference evidence="1 2" key="1">
    <citation type="submission" date="2019-01" db="EMBL/GenBank/DDBJ databases">
        <title>Genome Assembly of Collichthys lucidus.</title>
        <authorList>
            <person name="Cai M."/>
            <person name="Xiao S."/>
        </authorList>
    </citation>
    <scope>NUCLEOTIDE SEQUENCE [LARGE SCALE GENOMIC DNA]</scope>
    <source>
        <strain evidence="1">JT15FE1705JMU</strain>
        <tissue evidence="1">Muscle</tissue>
    </source>
</reference>
<name>A0A4U5U6Z6_COLLU</name>
<keyword evidence="2" id="KW-1185">Reference proteome</keyword>
<dbReference type="Proteomes" id="UP000298787">
    <property type="component" value="Chromosome 4"/>
</dbReference>
<evidence type="ECO:0000313" key="2">
    <source>
        <dbReference type="Proteomes" id="UP000298787"/>
    </source>
</evidence>
<evidence type="ECO:0000313" key="1">
    <source>
        <dbReference type="EMBL" id="TKS70033.1"/>
    </source>
</evidence>
<dbReference type="EMBL" id="CM014081">
    <property type="protein sequence ID" value="TKS70033.1"/>
    <property type="molecule type" value="Genomic_DNA"/>
</dbReference>
<gene>
    <name evidence="1" type="ORF">D9C73_004100</name>
</gene>
<organism evidence="1 2">
    <name type="scientific">Collichthys lucidus</name>
    <name type="common">Big head croaker</name>
    <name type="synonym">Sciaena lucida</name>
    <dbReference type="NCBI Taxonomy" id="240159"/>
    <lineage>
        <taxon>Eukaryota</taxon>
        <taxon>Metazoa</taxon>
        <taxon>Chordata</taxon>
        <taxon>Craniata</taxon>
        <taxon>Vertebrata</taxon>
        <taxon>Euteleostomi</taxon>
        <taxon>Actinopterygii</taxon>
        <taxon>Neopterygii</taxon>
        <taxon>Teleostei</taxon>
        <taxon>Neoteleostei</taxon>
        <taxon>Acanthomorphata</taxon>
        <taxon>Eupercaria</taxon>
        <taxon>Sciaenidae</taxon>
        <taxon>Collichthys</taxon>
    </lineage>
</organism>
<protein>
    <submittedName>
        <fullName evidence="1">Uncharacterized protein</fullName>
    </submittedName>
</protein>
<sequence>MLGRPDSALTNTYSALPPHAQLHHGKQSTYATQPDLLLFLHAAYQSACERAELRHIHAPSYAGTYEQPINDHFWYHLNSCMNKAHFIASLAIMSILLFQPIV</sequence>
<accession>A0A4U5U6Z6</accession>
<proteinExistence type="predicted"/>
<dbReference type="AlphaFoldDB" id="A0A4U5U6Z6"/>